<feature type="chain" id="PRO_5039668914" description="Solute-binding protein family 5 domain-containing protein" evidence="2">
    <location>
        <begin position="25"/>
        <end position="603"/>
    </location>
</feature>
<dbReference type="GO" id="GO:1904680">
    <property type="term" value="F:peptide transmembrane transporter activity"/>
    <property type="evidence" value="ECO:0007669"/>
    <property type="project" value="TreeGrafter"/>
</dbReference>
<feature type="region of interest" description="Disordered" evidence="1">
    <location>
        <begin position="34"/>
        <end position="79"/>
    </location>
</feature>
<reference evidence="4 5" key="1">
    <citation type="submission" date="2016-10" db="EMBL/GenBank/DDBJ databases">
        <title>Genome sequence of Streptomyces gilvigriseus MUSC 26.</title>
        <authorList>
            <person name="Lee L.-H."/>
            <person name="Ser H.-L."/>
        </authorList>
    </citation>
    <scope>NUCLEOTIDE SEQUENCE [LARGE SCALE GENOMIC DNA]</scope>
    <source>
        <strain evidence="4 5">MUSC 26</strain>
    </source>
</reference>
<dbReference type="RefSeq" id="WP_071656689.1">
    <property type="nucleotide sequence ID" value="NZ_MLCF01000056.1"/>
</dbReference>
<dbReference type="PANTHER" id="PTHR30290">
    <property type="entry name" value="PERIPLASMIC BINDING COMPONENT OF ABC TRANSPORTER"/>
    <property type="match status" value="1"/>
</dbReference>
<dbReference type="CDD" id="cd08506">
    <property type="entry name" value="PBP2_clavulanate_OppA2"/>
    <property type="match status" value="1"/>
</dbReference>
<evidence type="ECO:0000256" key="1">
    <source>
        <dbReference type="SAM" id="MobiDB-lite"/>
    </source>
</evidence>
<evidence type="ECO:0000313" key="4">
    <source>
        <dbReference type="EMBL" id="OIV37361.1"/>
    </source>
</evidence>
<evidence type="ECO:0000256" key="2">
    <source>
        <dbReference type="SAM" id="SignalP"/>
    </source>
</evidence>
<gene>
    <name evidence="4" type="ORF">BIV57_11505</name>
</gene>
<dbReference type="STRING" id="1428644.BIV57_11505"/>
<dbReference type="InterPro" id="IPR039424">
    <property type="entry name" value="SBP_5"/>
</dbReference>
<dbReference type="PANTHER" id="PTHR30290:SF83">
    <property type="entry name" value="ABC TRANSPORTER SUBSTRATE-BINDING PROTEIN"/>
    <property type="match status" value="1"/>
</dbReference>
<name>A0A1J7BV53_9ACTN</name>
<sequence>MTRSLSGRALRYSACAIVASSALALSACSSGGGGANAGPKNNQAQAQQSEKKYSTTKVGTAADSNGPATPVPGAKNGGVLQTYEESDIGHYDPGQIYTANAQDIVSLFERGLTGYKMSNDGTKFTVVGDLATDPGTASNGDKTWTFHLKSGLKWQDGTPITATDIKWSFERLFDSGETNGPTYMQQWLSNTTGAGFRKFYPGPYKGKSLPDSVLSAPDNSTIVFNFKTPHADLPYTLAMPGYGAVEKAKDTKAKYDQMPVSDGPYQIKSHSLDKELVLEKNPNWDPKLDPIRHQYLDGYDIHYGHSTQDTTQRLEDQTGANAKAVSLGNPVDPNSADKVLTTPSIAKYTVQGYEPFNGTITYNMTRLKDYQVRKALSIAMPIKQILTAAGGASAGDLAGNYFSPTMAGWKQTDPYGKLKKPNGDPATAKAMLTKLHKTGMKVTLAYENTPAMQNAAAAIQTTLKQAGVNVQLKDIPRSTYFTQIDVVPNQYDMYMADWGADWPNGDTVIPPLFDGRQIATGANNTAHLNDPYVNKQIDKINAMTDVNQSQTAWQNLGEYILEKDLPGIPTYNWTQVQLYGKDVGGVVYNNVLAMLDPTRLFLK</sequence>
<accession>A0A1J7BV53</accession>
<dbReference type="PIRSF" id="PIRSF002741">
    <property type="entry name" value="MppA"/>
    <property type="match status" value="1"/>
</dbReference>
<dbReference type="Proteomes" id="UP000243342">
    <property type="component" value="Unassembled WGS sequence"/>
</dbReference>
<keyword evidence="5" id="KW-1185">Reference proteome</keyword>
<dbReference type="Gene3D" id="3.40.190.10">
    <property type="entry name" value="Periplasmic binding protein-like II"/>
    <property type="match status" value="1"/>
</dbReference>
<dbReference type="OrthoDB" id="5240629at2"/>
<dbReference type="GO" id="GO:0042597">
    <property type="term" value="C:periplasmic space"/>
    <property type="evidence" value="ECO:0007669"/>
    <property type="project" value="UniProtKB-ARBA"/>
</dbReference>
<feature type="compositionally biased region" description="Polar residues" evidence="1">
    <location>
        <begin position="55"/>
        <end position="67"/>
    </location>
</feature>
<dbReference type="SUPFAM" id="SSF53850">
    <property type="entry name" value="Periplasmic binding protein-like II"/>
    <property type="match status" value="1"/>
</dbReference>
<feature type="domain" description="Solute-binding protein family 5" evidence="3">
    <location>
        <begin position="125"/>
        <end position="517"/>
    </location>
</feature>
<dbReference type="Pfam" id="PF00496">
    <property type="entry name" value="SBP_bac_5"/>
    <property type="match status" value="1"/>
</dbReference>
<comment type="caution">
    <text evidence="4">The sequence shown here is derived from an EMBL/GenBank/DDBJ whole genome shotgun (WGS) entry which is preliminary data.</text>
</comment>
<organism evidence="4 5">
    <name type="scientific">Mangrovactinospora gilvigrisea</name>
    <dbReference type="NCBI Taxonomy" id="1428644"/>
    <lineage>
        <taxon>Bacteria</taxon>
        <taxon>Bacillati</taxon>
        <taxon>Actinomycetota</taxon>
        <taxon>Actinomycetes</taxon>
        <taxon>Kitasatosporales</taxon>
        <taxon>Streptomycetaceae</taxon>
        <taxon>Mangrovactinospora</taxon>
    </lineage>
</organism>
<protein>
    <recommendedName>
        <fullName evidence="3">Solute-binding protein family 5 domain-containing protein</fullName>
    </recommendedName>
</protein>
<dbReference type="InterPro" id="IPR030678">
    <property type="entry name" value="Peptide/Ni-bd"/>
</dbReference>
<evidence type="ECO:0000259" key="3">
    <source>
        <dbReference type="Pfam" id="PF00496"/>
    </source>
</evidence>
<dbReference type="Gene3D" id="3.10.105.10">
    <property type="entry name" value="Dipeptide-binding Protein, Domain 3"/>
    <property type="match status" value="1"/>
</dbReference>
<feature type="signal peptide" evidence="2">
    <location>
        <begin position="1"/>
        <end position="24"/>
    </location>
</feature>
<proteinExistence type="predicted"/>
<feature type="compositionally biased region" description="Polar residues" evidence="1">
    <location>
        <begin position="39"/>
        <end position="48"/>
    </location>
</feature>
<keyword evidence="2" id="KW-0732">Signal</keyword>
<dbReference type="EMBL" id="MLCF01000056">
    <property type="protein sequence ID" value="OIV37361.1"/>
    <property type="molecule type" value="Genomic_DNA"/>
</dbReference>
<dbReference type="GO" id="GO:0043190">
    <property type="term" value="C:ATP-binding cassette (ABC) transporter complex"/>
    <property type="evidence" value="ECO:0007669"/>
    <property type="project" value="InterPro"/>
</dbReference>
<evidence type="ECO:0000313" key="5">
    <source>
        <dbReference type="Proteomes" id="UP000243342"/>
    </source>
</evidence>
<dbReference type="GO" id="GO:0015833">
    <property type="term" value="P:peptide transport"/>
    <property type="evidence" value="ECO:0007669"/>
    <property type="project" value="TreeGrafter"/>
</dbReference>
<dbReference type="PROSITE" id="PS51257">
    <property type="entry name" value="PROKAR_LIPOPROTEIN"/>
    <property type="match status" value="1"/>
</dbReference>
<dbReference type="InterPro" id="IPR000914">
    <property type="entry name" value="SBP_5_dom"/>
</dbReference>
<dbReference type="AlphaFoldDB" id="A0A1J7BV53"/>